<keyword evidence="1" id="KW-0472">Membrane</keyword>
<protein>
    <submittedName>
        <fullName evidence="2">Uncharacterized protein</fullName>
    </submittedName>
</protein>
<proteinExistence type="predicted"/>
<comment type="caution">
    <text evidence="2">The sequence shown here is derived from an EMBL/GenBank/DDBJ whole genome shotgun (WGS) entry which is preliminary data.</text>
</comment>
<organism evidence="2">
    <name type="scientific">uncultured bacterium</name>
    <name type="common">gcode 4</name>
    <dbReference type="NCBI Taxonomy" id="1234023"/>
    <lineage>
        <taxon>Bacteria</taxon>
        <taxon>environmental samples</taxon>
    </lineage>
</organism>
<name>K1XY11_9BACT</name>
<evidence type="ECO:0000313" key="2">
    <source>
        <dbReference type="EMBL" id="EKD30052.1"/>
    </source>
</evidence>
<keyword evidence="1" id="KW-1133">Transmembrane helix</keyword>
<sequence>MVRASACHAEGREFESRQFRHYNQFYTWGLSSVGLEHLPCTQGVKSSTLLDSTIFFYLIYLFFSLMGVSNKRPRQLNYSVNVKGAKSGNKVANTIKHYKKLQERLAFEGHTTWLLNAVEIVLRKFKKYSVNINKI</sequence>
<gene>
    <name evidence="2" type="ORF">ACD_78C00170G0002</name>
</gene>
<accession>K1XY11</accession>
<keyword evidence="1" id="KW-0812">Transmembrane</keyword>
<reference evidence="2" key="1">
    <citation type="journal article" date="2012" name="Science">
        <title>Fermentation, hydrogen, and sulfur metabolism in multiple uncultivated bacterial phyla.</title>
        <authorList>
            <person name="Wrighton K.C."/>
            <person name="Thomas B.C."/>
            <person name="Sharon I."/>
            <person name="Miller C.S."/>
            <person name="Castelle C.J."/>
            <person name="VerBerkmoes N.C."/>
            <person name="Wilkins M.J."/>
            <person name="Hettich R.L."/>
            <person name="Lipton M.S."/>
            <person name="Williams K.H."/>
            <person name="Long P.E."/>
            <person name="Banfield J.F."/>
        </authorList>
    </citation>
    <scope>NUCLEOTIDE SEQUENCE [LARGE SCALE GENOMIC DNA]</scope>
</reference>
<feature type="transmembrane region" description="Helical" evidence="1">
    <location>
        <begin position="49"/>
        <end position="68"/>
    </location>
</feature>
<evidence type="ECO:0000256" key="1">
    <source>
        <dbReference type="SAM" id="Phobius"/>
    </source>
</evidence>
<dbReference type="AlphaFoldDB" id="K1XY11"/>
<dbReference type="AntiFam" id="ANF00013">
    <property type="entry name" value="tRNA translation"/>
</dbReference>
<dbReference type="EMBL" id="AMFJ01034170">
    <property type="protein sequence ID" value="EKD30052.1"/>
    <property type="molecule type" value="Genomic_DNA"/>
</dbReference>